<protein>
    <submittedName>
        <fullName evidence="6">Transposase, Mutator family</fullName>
    </submittedName>
</protein>
<accession>A0A2H1KV69</accession>
<comment type="function">
    <text evidence="1">Required for the transposition of the insertion element.</text>
</comment>
<sequence>MARRLDHTWFPYLFVDATYVDVRHRGRVVSQAVAVVTGVSSQ</sequence>
<dbReference type="InterPro" id="IPR001207">
    <property type="entry name" value="Transposase_mutator"/>
</dbReference>
<evidence type="ECO:0000256" key="2">
    <source>
        <dbReference type="ARBA" id="ARBA00010961"/>
    </source>
</evidence>
<gene>
    <name evidence="6" type="ORF">BAURA63_03810</name>
</gene>
<evidence type="ECO:0000313" key="7">
    <source>
        <dbReference type="Proteomes" id="UP000234327"/>
    </source>
</evidence>
<evidence type="ECO:0000256" key="4">
    <source>
        <dbReference type="ARBA" id="ARBA00023125"/>
    </source>
</evidence>
<dbReference type="GO" id="GO:0003677">
    <property type="term" value="F:DNA binding"/>
    <property type="evidence" value="ECO:0007669"/>
    <property type="project" value="UniProtKB-KW"/>
</dbReference>
<dbReference type="Pfam" id="PF00872">
    <property type="entry name" value="Transposase_mut"/>
    <property type="match status" value="1"/>
</dbReference>
<dbReference type="Proteomes" id="UP000234327">
    <property type="component" value="Unassembled WGS sequence"/>
</dbReference>
<reference evidence="6 7" key="1">
    <citation type="submission" date="2017-03" db="EMBL/GenBank/DDBJ databases">
        <authorList>
            <person name="Afonso C.L."/>
            <person name="Miller P.J."/>
            <person name="Scott M.A."/>
            <person name="Spackman E."/>
            <person name="Goraichik I."/>
            <person name="Dimitrov K.M."/>
            <person name="Suarez D.L."/>
            <person name="Swayne D.E."/>
        </authorList>
    </citation>
    <scope>NUCLEOTIDE SEQUENCE [LARGE SCALE GENOMIC DNA]</scope>
    <source>
        <strain evidence="7">6(3)</strain>
    </source>
</reference>
<comment type="similarity">
    <text evidence="2">Belongs to the transposase mutator family.</text>
</comment>
<keyword evidence="5" id="KW-0233">DNA recombination</keyword>
<name>A0A2H1KV69_BREAU</name>
<dbReference type="GO" id="GO:0004803">
    <property type="term" value="F:transposase activity"/>
    <property type="evidence" value="ECO:0007669"/>
    <property type="project" value="InterPro"/>
</dbReference>
<dbReference type="AlphaFoldDB" id="A0A2H1KV69"/>
<evidence type="ECO:0000256" key="1">
    <source>
        <dbReference type="ARBA" id="ARBA00002190"/>
    </source>
</evidence>
<keyword evidence="4" id="KW-0238">DNA-binding</keyword>
<dbReference type="GO" id="GO:0006313">
    <property type="term" value="P:DNA transposition"/>
    <property type="evidence" value="ECO:0007669"/>
    <property type="project" value="InterPro"/>
</dbReference>
<dbReference type="EMBL" id="FXYZ01000058">
    <property type="protein sequence ID" value="SMY03683.1"/>
    <property type="molecule type" value="Genomic_DNA"/>
</dbReference>
<proteinExistence type="inferred from homology"/>
<evidence type="ECO:0000256" key="5">
    <source>
        <dbReference type="ARBA" id="ARBA00023172"/>
    </source>
</evidence>
<evidence type="ECO:0000256" key="3">
    <source>
        <dbReference type="ARBA" id="ARBA00022578"/>
    </source>
</evidence>
<organism evidence="6 7">
    <name type="scientific">Brevibacterium aurantiacum</name>
    <dbReference type="NCBI Taxonomy" id="273384"/>
    <lineage>
        <taxon>Bacteria</taxon>
        <taxon>Bacillati</taxon>
        <taxon>Actinomycetota</taxon>
        <taxon>Actinomycetes</taxon>
        <taxon>Micrococcales</taxon>
        <taxon>Brevibacteriaceae</taxon>
        <taxon>Brevibacterium</taxon>
    </lineage>
</organism>
<keyword evidence="3" id="KW-0815">Transposition</keyword>
<evidence type="ECO:0000313" key="6">
    <source>
        <dbReference type="EMBL" id="SMY03683.1"/>
    </source>
</evidence>